<dbReference type="GO" id="GO:0005737">
    <property type="term" value="C:cytoplasm"/>
    <property type="evidence" value="ECO:0007669"/>
    <property type="project" value="UniProtKB-SubCell"/>
</dbReference>
<feature type="compositionally biased region" description="Basic and acidic residues" evidence="4">
    <location>
        <begin position="349"/>
        <end position="361"/>
    </location>
</feature>
<feature type="compositionally biased region" description="Low complexity" evidence="4">
    <location>
        <begin position="601"/>
        <end position="626"/>
    </location>
</feature>
<dbReference type="OrthoDB" id="531008at2759"/>
<dbReference type="FunFam" id="2.60.40.10:FF:000562">
    <property type="entry name" value="Snf1 kinase complex beta-subunit Gal83"/>
    <property type="match status" value="1"/>
</dbReference>
<feature type="region of interest" description="Disordered" evidence="4">
    <location>
        <begin position="864"/>
        <end position="883"/>
    </location>
</feature>
<organism evidence="6 7">
    <name type="scientific">Sporisorium graminicola</name>
    <dbReference type="NCBI Taxonomy" id="280036"/>
    <lineage>
        <taxon>Eukaryota</taxon>
        <taxon>Fungi</taxon>
        <taxon>Dikarya</taxon>
        <taxon>Basidiomycota</taxon>
        <taxon>Ustilaginomycotina</taxon>
        <taxon>Ustilaginomycetes</taxon>
        <taxon>Ustilaginales</taxon>
        <taxon>Ustilaginaceae</taxon>
        <taxon>Sporisorium</taxon>
    </lineage>
</organism>
<keyword evidence="3" id="KW-0963">Cytoplasm</keyword>
<keyword evidence="7" id="KW-1185">Reference proteome</keyword>
<gene>
    <name evidence="6" type="ORF">EX895_000896</name>
</gene>
<dbReference type="AlphaFoldDB" id="A0A4U7L4J6"/>
<dbReference type="InterPro" id="IPR032640">
    <property type="entry name" value="AMPK1_CBM"/>
</dbReference>
<dbReference type="PANTHER" id="PTHR10343:SF84">
    <property type="entry name" value="5'-AMP-ACTIVATED PROTEIN KINASE SUBUNIT BETA-1"/>
    <property type="match status" value="1"/>
</dbReference>
<dbReference type="EMBL" id="SRRM01000002">
    <property type="protein sequence ID" value="TKY90898.1"/>
    <property type="molecule type" value="Genomic_DNA"/>
</dbReference>
<dbReference type="GO" id="GO:0019901">
    <property type="term" value="F:protein kinase binding"/>
    <property type="evidence" value="ECO:0007669"/>
    <property type="project" value="TreeGrafter"/>
</dbReference>
<feature type="region of interest" description="Disordered" evidence="4">
    <location>
        <begin position="442"/>
        <end position="653"/>
    </location>
</feature>
<dbReference type="CDD" id="cd02859">
    <property type="entry name" value="E_set_AMPKbeta_like_N"/>
    <property type="match status" value="1"/>
</dbReference>
<feature type="region of interest" description="Disordered" evidence="4">
    <location>
        <begin position="739"/>
        <end position="775"/>
    </location>
</feature>
<dbReference type="Pfam" id="PF16561">
    <property type="entry name" value="AMPK1_CBM"/>
    <property type="match status" value="1"/>
</dbReference>
<evidence type="ECO:0000313" key="6">
    <source>
        <dbReference type="EMBL" id="TKY90898.1"/>
    </source>
</evidence>
<feature type="compositionally biased region" description="Low complexity" evidence="4">
    <location>
        <begin position="284"/>
        <end position="295"/>
    </location>
</feature>
<dbReference type="InterPro" id="IPR013783">
    <property type="entry name" value="Ig-like_fold"/>
</dbReference>
<dbReference type="Gene3D" id="2.60.40.10">
    <property type="entry name" value="Immunoglobulins"/>
    <property type="match status" value="1"/>
</dbReference>
<dbReference type="InterPro" id="IPR037256">
    <property type="entry name" value="ASC_dom_sf"/>
</dbReference>
<dbReference type="Pfam" id="PF04739">
    <property type="entry name" value="AMPKBI"/>
    <property type="match status" value="1"/>
</dbReference>
<feature type="region of interest" description="Disordered" evidence="4">
    <location>
        <begin position="331"/>
        <end position="373"/>
    </location>
</feature>
<proteinExistence type="inferred from homology"/>
<feature type="compositionally biased region" description="Low complexity" evidence="4">
    <location>
        <begin position="36"/>
        <end position="55"/>
    </location>
</feature>
<reference evidence="6 7" key="1">
    <citation type="submission" date="2019-05" db="EMBL/GenBank/DDBJ databases">
        <title>Sporisorium graminicola CBS 10092 draft sequencing and annotation.</title>
        <authorList>
            <person name="Solano-Gonzalez S."/>
            <person name="Caddick M.X."/>
            <person name="Darby A."/>
        </authorList>
    </citation>
    <scope>NUCLEOTIDE SEQUENCE [LARGE SCALE GENOMIC DNA]</scope>
    <source>
        <strain evidence="6 7">CBS 10092</strain>
    </source>
</reference>
<feature type="domain" description="Association with the SNF1 complex (ASC)" evidence="5">
    <location>
        <begin position="799"/>
        <end position="928"/>
    </location>
</feature>
<sequence>MGNTNSTPVKAEDTFDAGSAGSTIDPTFKRYHSHQSGYASPASGASGAPASSNPSRHTSDRAASGSRLGRTASLFGRASSHDGASTPQRNRSRSGSLTGFLATQRRDSATSAMIGDPSSTVEEGLEPSSDAALSATSKSPLGQDPSNAFASYEITNPAGTSSIETSIRANPRTRRLTEGLTIPTSPGGFDPRHYVSPHPSPSVATQARYAAGLPSHHAGVGVSSGLRVSSTGIEVTTVPTGAFRGSEPQQVPSATARAPTRHPLFGVGGANMFPNVGNSLGTNPAASPPIGGSSPVLSSQPLNVGDAGDEPENSQRMPTALPSYLKIPTAIPSSHVSPSSPPTSVYSQHSDRFRTSSERQRSPSPSLVLPLDDARPGHVVAGAGAAVAVLNTEDVVIPPGDASKASSPIDGRGTFFAMSKEGAKNEIGPSDTSVYEARAAGTDVTDLPSNPAQGKPDSTADAASTAASAQTDDTERESRTMERAPQASTEDADAAAMRTSRTPTPTPSGYGPRALTPTRQGGASGLRSLSPVAGPTTSIGPPLQPISTKRSHVDVQTGGESGYNTPLLPPGLTSAPPSASVPGVTPLSQVSSPAASDRTRPSAAPRTSSAAGSASTASQPTTPVSARASASAGQHHDHQTHRTQTQAGHQQSPLMPIVLTWRAGGREVFVTGTFANEWRSKILLHKSKRDHTCVLHLPPGTHRLKFIVDDRWRVSRDLPTATDGDGNLVNYVEIPNVGPAHPGPLSAPGEDLPGADADNGRSERNSKIESKKTTMNLIEEARKAEAMRFGLDDLFDDDGKDQEETWTSEIPTALIEAQEAEEAQREAEESGEAPAHGKHGSDGQGAPLPNPPALPRQLEKVILNSSPANPSNGTTTGSTVDDNSILPAPNHVVLNHLTASSIKGGVLAVGTTTRYKRKYVTTVYYRPVQV</sequence>
<feature type="compositionally biased region" description="Polar residues" evidence="4">
    <location>
        <begin position="82"/>
        <end position="97"/>
    </location>
</feature>
<feature type="region of interest" description="Disordered" evidence="4">
    <location>
        <begin position="1"/>
        <end position="191"/>
    </location>
</feature>
<feature type="compositionally biased region" description="Low complexity" evidence="4">
    <location>
        <begin position="332"/>
        <end position="347"/>
    </location>
</feature>
<protein>
    <recommendedName>
        <fullName evidence="5">Association with the SNF1 complex (ASC) domain-containing protein</fullName>
    </recommendedName>
</protein>
<dbReference type="SUPFAM" id="SSF160219">
    <property type="entry name" value="AMPKBI-like"/>
    <property type="match status" value="1"/>
</dbReference>
<dbReference type="RefSeq" id="XP_029742883.1">
    <property type="nucleotide sequence ID" value="XM_029881497.1"/>
</dbReference>
<feature type="compositionally biased region" description="Low complexity" evidence="4">
    <location>
        <begin position="457"/>
        <end position="471"/>
    </location>
</feature>
<dbReference type="Proteomes" id="UP000306050">
    <property type="component" value="Chromosome SGRAM_1"/>
</dbReference>
<dbReference type="InterPro" id="IPR006828">
    <property type="entry name" value="ASC_dom"/>
</dbReference>
<feature type="compositionally biased region" description="Low complexity" evidence="4">
    <location>
        <begin position="498"/>
        <end position="513"/>
    </location>
</feature>
<dbReference type="KEGG" id="sgra:EX895_000896"/>
<name>A0A4U7L4J6_9BASI</name>
<feature type="region of interest" description="Disordered" evidence="4">
    <location>
        <begin position="279"/>
        <end position="317"/>
    </location>
</feature>
<comment type="similarity">
    <text evidence="2">Belongs to the 5'-AMP-activated protein kinase beta subunit family.</text>
</comment>
<feature type="compositionally biased region" description="Polar residues" evidence="4">
    <location>
        <begin position="134"/>
        <end position="168"/>
    </location>
</feature>
<dbReference type="SUPFAM" id="SSF81296">
    <property type="entry name" value="E set domains"/>
    <property type="match status" value="1"/>
</dbReference>
<evidence type="ECO:0000256" key="1">
    <source>
        <dbReference type="ARBA" id="ARBA00004496"/>
    </source>
</evidence>
<comment type="caution">
    <text evidence="6">The sequence shown here is derived from an EMBL/GenBank/DDBJ whole genome shotgun (WGS) entry which is preliminary data.</text>
</comment>
<dbReference type="GO" id="GO:0007165">
    <property type="term" value="P:signal transduction"/>
    <property type="evidence" value="ECO:0007669"/>
    <property type="project" value="UniProtKB-ARBA"/>
</dbReference>
<dbReference type="PANTHER" id="PTHR10343">
    <property type="entry name" value="5'-AMP-ACTIVATED PROTEIN KINASE , BETA SUBUNIT"/>
    <property type="match status" value="1"/>
</dbReference>
<evidence type="ECO:0000259" key="5">
    <source>
        <dbReference type="SMART" id="SM01010"/>
    </source>
</evidence>
<comment type="subcellular location">
    <subcellularLocation>
        <location evidence="1">Cytoplasm</location>
    </subcellularLocation>
</comment>
<feature type="compositionally biased region" description="Basic and acidic residues" evidence="4">
    <location>
        <begin position="758"/>
        <end position="772"/>
    </location>
</feature>
<dbReference type="InterPro" id="IPR014756">
    <property type="entry name" value="Ig_E-set"/>
</dbReference>
<dbReference type="InterPro" id="IPR050827">
    <property type="entry name" value="CRP1_MDG1_kinase"/>
</dbReference>
<feature type="region of interest" description="Disordered" evidence="4">
    <location>
        <begin position="818"/>
        <end position="854"/>
    </location>
</feature>
<evidence type="ECO:0000256" key="4">
    <source>
        <dbReference type="SAM" id="MobiDB-lite"/>
    </source>
</evidence>
<feature type="compositionally biased region" description="Polar residues" evidence="4">
    <location>
        <begin position="864"/>
        <end position="882"/>
    </location>
</feature>
<dbReference type="GO" id="GO:0005634">
    <property type="term" value="C:nucleus"/>
    <property type="evidence" value="ECO:0007669"/>
    <property type="project" value="TreeGrafter"/>
</dbReference>
<evidence type="ECO:0000313" key="7">
    <source>
        <dbReference type="Proteomes" id="UP000306050"/>
    </source>
</evidence>
<dbReference type="Gene3D" id="6.20.250.60">
    <property type="match status" value="1"/>
</dbReference>
<dbReference type="GO" id="GO:0031588">
    <property type="term" value="C:nucleotide-activated protein kinase complex"/>
    <property type="evidence" value="ECO:0007669"/>
    <property type="project" value="TreeGrafter"/>
</dbReference>
<dbReference type="SMART" id="SM01010">
    <property type="entry name" value="AMPKBI"/>
    <property type="match status" value="1"/>
</dbReference>
<evidence type="ECO:0000256" key="2">
    <source>
        <dbReference type="ARBA" id="ARBA00010926"/>
    </source>
</evidence>
<dbReference type="GeneID" id="40723791"/>
<accession>A0A4U7L4J6</accession>
<evidence type="ECO:0000256" key="3">
    <source>
        <dbReference type="ARBA" id="ARBA00022490"/>
    </source>
</evidence>